<dbReference type="Proteomes" id="UP000184109">
    <property type="component" value="Unassembled WGS sequence"/>
</dbReference>
<accession>A0A1M5S824</accession>
<reference evidence="2" key="1">
    <citation type="submission" date="2016-11" db="EMBL/GenBank/DDBJ databases">
        <authorList>
            <person name="Varghese N."/>
            <person name="Submissions S."/>
        </authorList>
    </citation>
    <scope>NUCLEOTIDE SEQUENCE [LARGE SCALE GENOMIC DNA]</scope>
    <source>
        <strain evidence="2">DSM 100572</strain>
    </source>
</reference>
<proteinExistence type="predicted"/>
<dbReference type="RefSeq" id="WP_073117784.1">
    <property type="nucleotide sequence ID" value="NZ_BMEN01000005.1"/>
</dbReference>
<organism evidence="1 2">
    <name type="scientific">Wenyingzhuangia marina</name>
    <dbReference type="NCBI Taxonomy" id="1195760"/>
    <lineage>
        <taxon>Bacteria</taxon>
        <taxon>Pseudomonadati</taxon>
        <taxon>Bacteroidota</taxon>
        <taxon>Flavobacteriia</taxon>
        <taxon>Flavobacteriales</taxon>
        <taxon>Flavobacteriaceae</taxon>
        <taxon>Wenyingzhuangia</taxon>
    </lineage>
</organism>
<dbReference type="OrthoDB" id="790983at2"/>
<name>A0A1M5S824_9FLAO</name>
<dbReference type="AlphaFoldDB" id="A0A1M5S824"/>
<protein>
    <submittedName>
        <fullName evidence="1">RteC protein</fullName>
    </submittedName>
</protein>
<dbReference type="EMBL" id="FQXQ01000001">
    <property type="protein sequence ID" value="SHH34438.1"/>
    <property type="molecule type" value="Genomic_DNA"/>
</dbReference>
<evidence type="ECO:0000313" key="1">
    <source>
        <dbReference type="EMBL" id="SHH34438.1"/>
    </source>
</evidence>
<dbReference type="STRING" id="1195760.SAMN05444281_0167"/>
<gene>
    <name evidence="1" type="ORF">SAMN05444281_0167</name>
</gene>
<sequence>MKNITKLIEAYHASLKKIESKNLAKHKQLKYKIEASKRYSHQIRVYVRDMKFKDLNEEITFFKTIKPKITADIKLYNHQLAYNQEKPFISLEKQKKYIQKKLRELEVKKKKHLKFYRYMKLEETAYDELYFSREKERLELFPFSDFNDTDIDFTTSHDQLACEVKTYDVLCEFYKQELHCISNVEAGFYDTSLNRPATNNHLHWTGSKTDLVELIYALKTSGVINNGDYQIKELIEVLSDIFNIELGNFYKTFSEIRNRANNQTKFINKLALNLVKKIEIDDI</sequence>
<evidence type="ECO:0000313" key="2">
    <source>
        <dbReference type="Proteomes" id="UP000184109"/>
    </source>
</evidence>
<dbReference type="Pfam" id="PF09357">
    <property type="entry name" value="RteC"/>
    <property type="match status" value="1"/>
</dbReference>
<keyword evidence="2" id="KW-1185">Reference proteome</keyword>
<dbReference type="InterPro" id="IPR018534">
    <property type="entry name" value="Tet_reg_excision_RteC"/>
</dbReference>